<evidence type="ECO:0000313" key="1">
    <source>
        <dbReference type="EnsemblPlants" id="Kaladp0073s0098.1.v1.1"/>
    </source>
</evidence>
<dbReference type="EnsemblPlants" id="Kaladp0073s0098.1.v1.1">
    <property type="protein sequence ID" value="Kaladp0073s0098.1.v1.1"/>
    <property type="gene ID" value="Kaladp0073s0098.v1.1"/>
</dbReference>
<dbReference type="PANTHER" id="PTHR36393">
    <property type="entry name" value="SULFATE ADENYLYLTRANSFERASE SUBUNIT"/>
    <property type="match status" value="1"/>
</dbReference>
<dbReference type="Proteomes" id="UP000594263">
    <property type="component" value="Unplaced"/>
</dbReference>
<dbReference type="OMA" id="VISKWAS"/>
<accession>A0A7N0UP60</accession>
<dbReference type="AlphaFoldDB" id="A0A7N0UP60"/>
<reference evidence="1" key="1">
    <citation type="submission" date="2021-01" db="UniProtKB">
        <authorList>
            <consortium name="EnsemblPlants"/>
        </authorList>
    </citation>
    <scope>IDENTIFICATION</scope>
</reference>
<sequence length="183" mass="20116">MAEILTLRPPPPIYTSTHHNPESGKWTSFQLKLKCKGKFTCLFSDGRKEEQARKALEGALGGKKNEFEKWDKEIQKRQQAGGGGSGGGGGGWFGWFGGFNNDDRFWQEAQQSSLALLGIVVVYLLLTKGDILFALVLNPLLSVLRETRNGLAFITSKFVGHNSSKVQIEAASAKQSVVSKWQS</sequence>
<keyword evidence="2" id="KW-1185">Reference proteome</keyword>
<proteinExistence type="predicted"/>
<dbReference type="PANTHER" id="PTHR36393:SF1">
    <property type="entry name" value="SULFATE ADENYLYLTRANSFERASE SUBUNIT"/>
    <property type="match status" value="1"/>
</dbReference>
<protein>
    <submittedName>
        <fullName evidence="1">Uncharacterized protein</fullName>
    </submittedName>
</protein>
<name>A0A7N0UP60_KALFE</name>
<evidence type="ECO:0000313" key="2">
    <source>
        <dbReference type="Proteomes" id="UP000594263"/>
    </source>
</evidence>
<organism evidence="1 2">
    <name type="scientific">Kalanchoe fedtschenkoi</name>
    <name type="common">Lavender scallops</name>
    <name type="synonym">South American air plant</name>
    <dbReference type="NCBI Taxonomy" id="63787"/>
    <lineage>
        <taxon>Eukaryota</taxon>
        <taxon>Viridiplantae</taxon>
        <taxon>Streptophyta</taxon>
        <taxon>Embryophyta</taxon>
        <taxon>Tracheophyta</taxon>
        <taxon>Spermatophyta</taxon>
        <taxon>Magnoliopsida</taxon>
        <taxon>eudicotyledons</taxon>
        <taxon>Gunneridae</taxon>
        <taxon>Pentapetalae</taxon>
        <taxon>Saxifragales</taxon>
        <taxon>Crassulaceae</taxon>
        <taxon>Kalanchoe</taxon>
    </lineage>
</organism>
<dbReference type="Gramene" id="Kaladp0073s0098.1.v1.1">
    <property type="protein sequence ID" value="Kaladp0073s0098.1.v1.1"/>
    <property type="gene ID" value="Kaladp0073s0098.v1.1"/>
</dbReference>